<proteinExistence type="predicted"/>
<accession>A0ACC5Z3W4</accession>
<evidence type="ECO:0000313" key="2">
    <source>
        <dbReference type="Proteomes" id="UP000830395"/>
    </source>
</evidence>
<feature type="non-terminal residue" evidence="1">
    <location>
        <position position="1"/>
    </location>
</feature>
<keyword evidence="2" id="KW-1185">Reference proteome</keyword>
<comment type="caution">
    <text evidence="1">The sequence shown here is derived from an EMBL/GenBank/DDBJ whole genome shotgun (WGS) entry which is preliminary data.</text>
</comment>
<evidence type="ECO:0000313" key="1">
    <source>
        <dbReference type="EMBL" id="MCJ8742557.1"/>
    </source>
</evidence>
<sequence>LAHTHTRSRAALRARASLLRWHSSLLSPNPTNGVVLGLRSCSKEPGSIAAHTWISAEGAEKGPERVDLEREHHARQAAHAPRPVRHLRDPAESGMCLMQF</sequence>
<protein>
    <submittedName>
        <fullName evidence="1">Uncharacterized protein</fullName>
    </submittedName>
</protein>
<reference evidence="1" key="1">
    <citation type="submission" date="2020-02" db="EMBL/GenBank/DDBJ databases">
        <title>Genome sequencing of the panga catfish, Pangasius djambal.</title>
        <authorList>
            <person name="Wen M."/>
            <person name="Zahm M."/>
            <person name="Roques C."/>
            <person name="Cabau C."/>
            <person name="Klopp C."/>
            <person name="Donnadieu C."/>
            <person name="Jouanno E."/>
            <person name="Avarre J.-C."/>
            <person name="Campet M."/>
            <person name="Ha T."/>
            <person name="Dugue R."/>
            <person name="Lampietro C."/>
            <person name="Louis A."/>
            <person name="Herpin A."/>
            <person name="Echchiki A."/>
            <person name="Berthelot C."/>
            <person name="Parey E."/>
            <person name="Roest-Crollius H."/>
            <person name="Braasch I."/>
            <person name="Postlethwait J.H."/>
            <person name="Bobe J."/>
            <person name="Montfort J."/>
            <person name="Bouchez O."/>
            <person name="Begum T."/>
            <person name="Schartl M."/>
            <person name="Gustiano R."/>
            <person name="Guiguen Y."/>
        </authorList>
    </citation>
    <scope>NUCLEOTIDE SEQUENCE</scope>
    <source>
        <strain evidence="1">Pdj_M5554</strain>
    </source>
</reference>
<dbReference type="EMBL" id="CM040991">
    <property type="protein sequence ID" value="MCJ8742557.1"/>
    <property type="molecule type" value="Genomic_DNA"/>
</dbReference>
<name>A0ACC5Z3W4_9TELE</name>
<organism evidence="1 2">
    <name type="scientific">Pangasius djambal</name>
    <dbReference type="NCBI Taxonomy" id="1691987"/>
    <lineage>
        <taxon>Eukaryota</taxon>
        <taxon>Metazoa</taxon>
        <taxon>Chordata</taxon>
        <taxon>Craniata</taxon>
        <taxon>Vertebrata</taxon>
        <taxon>Euteleostomi</taxon>
        <taxon>Actinopterygii</taxon>
        <taxon>Neopterygii</taxon>
        <taxon>Teleostei</taxon>
        <taxon>Ostariophysi</taxon>
        <taxon>Siluriformes</taxon>
        <taxon>Pangasiidae</taxon>
        <taxon>Pangasius</taxon>
    </lineage>
</organism>
<gene>
    <name evidence="1" type="ORF">PDJAM_G00083390</name>
</gene>
<dbReference type="Proteomes" id="UP000830395">
    <property type="component" value="Chromosome 17"/>
</dbReference>
<feature type="non-terminal residue" evidence="1">
    <location>
        <position position="100"/>
    </location>
</feature>